<protein>
    <recommendedName>
        <fullName evidence="1">PiggyBac transposable element-derived protein domain-containing protein</fullName>
    </recommendedName>
</protein>
<accession>A0A9J6FA82</accession>
<dbReference type="AlphaFoldDB" id="A0A9J6FA82"/>
<reference evidence="2" key="2">
    <citation type="submission" date="2021-09" db="EMBL/GenBank/DDBJ databases">
        <authorList>
            <person name="Jia N."/>
            <person name="Wang J."/>
            <person name="Shi W."/>
            <person name="Du L."/>
            <person name="Sun Y."/>
            <person name="Zhan W."/>
            <person name="Jiang J."/>
            <person name="Wang Q."/>
            <person name="Zhang B."/>
            <person name="Ji P."/>
            <person name="Sakyi L.B."/>
            <person name="Cui X."/>
            <person name="Yuan T."/>
            <person name="Jiang B."/>
            <person name="Yang W."/>
            <person name="Lam T.T.-Y."/>
            <person name="Chang Q."/>
            <person name="Ding S."/>
            <person name="Wang X."/>
            <person name="Zhu J."/>
            <person name="Ruan X."/>
            <person name="Zhao L."/>
            <person name="Wei J."/>
            <person name="Que T."/>
            <person name="Du C."/>
            <person name="Cheng J."/>
            <person name="Dai P."/>
            <person name="Han X."/>
            <person name="Huang E."/>
            <person name="Gao Y."/>
            <person name="Liu J."/>
            <person name="Shao H."/>
            <person name="Ye R."/>
            <person name="Li L."/>
            <person name="Wei W."/>
            <person name="Wang X."/>
            <person name="Wang C."/>
            <person name="Huo Q."/>
            <person name="Li W."/>
            <person name="Guo W."/>
            <person name="Chen H."/>
            <person name="Chen S."/>
            <person name="Zhou L."/>
            <person name="Zhou L."/>
            <person name="Ni X."/>
            <person name="Tian J."/>
            <person name="Zhou Y."/>
            <person name="Sheng Y."/>
            <person name="Liu T."/>
            <person name="Pan Y."/>
            <person name="Xia L."/>
            <person name="Li J."/>
            <person name="Zhao F."/>
            <person name="Cao W."/>
        </authorList>
    </citation>
    <scope>NUCLEOTIDE SEQUENCE</scope>
    <source>
        <strain evidence="2">Rmic-2018</strain>
        <tissue evidence="2">Larvae</tissue>
    </source>
</reference>
<dbReference type="PANTHER" id="PTHR47272">
    <property type="entry name" value="DDE_TNP_1_7 DOMAIN-CONTAINING PROTEIN"/>
    <property type="match status" value="1"/>
</dbReference>
<name>A0A9J6FA82_RHIMP</name>
<dbReference type="EMBL" id="JABSTU010000001">
    <property type="protein sequence ID" value="KAH8042749.1"/>
    <property type="molecule type" value="Genomic_DNA"/>
</dbReference>
<reference evidence="2" key="1">
    <citation type="journal article" date="2020" name="Cell">
        <title>Large-Scale Comparative Analyses of Tick Genomes Elucidate Their Genetic Diversity and Vector Capacities.</title>
        <authorList>
            <consortium name="Tick Genome and Microbiome Consortium (TIGMIC)"/>
            <person name="Jia N."/>
            <person name="Wang J."/>
            <person name="Shi W."/>
            <person name="Du L."/>
            <person name="Sun Y."/>
            <person name="Zhan W."/>
            <person name="Jiang J.F."/>
            <person name="Wang Q."/>
            <person name="Zhang B."/>
            <person name="Ji P."/>
            <person name="Bell-Sakyi L."/>
            <person name="Cui X.M."/>
            <person name="Yuan T.T."/>
            <person name="Jiang B.G."/>
            <person name="Yang W.F."/>
            <person name="Lam T.T."/>
            <person name="Chang Q.C."/>
            <person name="Ding S.J."/>
            <person name="Wang X.J."/>
            <person name="Zhu J.G."/>
            <person name="Ruan X.D."/>
            <person name="Zhao L."/>
            <person name="Wei J.T."/>
            <person name="Ye R.Z."/>
            <person name="Que T.C."/>
            <person name="Du C.H."/>
            <person name="Zhou Y.H."/>
            <person name="Cheng J.X."/>
            <person name="Dai P.F."/>
            <person name="Guo W.B."/>
            <person name="Han X.H."/>
            <person name="Huang E.J."/>
            <person name="Li L.F."/>
            <person name="Wei W."/>
            <person name="Gao Y.C."/>
            <person name="Liu J.Z."/>
            <person name="Shao H.Z."/>
            <person name="Wang X."/>
            <person name="Wang C.C."/>
            <person name="Yang T.C."/>
            <person name="Huo Q.B."/>
            <person name="Li W."/>
            <person name="Chen H.Y."/>
            <person name="Chen S.E."/>
            <person name="Zhou L.G."/>
            <person name="Ni X.B."/>
            <person name="Tian J.H."/>
            <person name="Sheng Y."/>
            <person name="Liu T."/>
            <person name="Pan Y.S."/>
            <person name="Xia L.Y."/>
            <person name="Li J."/>
            <person name="Zhao F."/>
            <person name="Cao W.C."/>
        </authorList>
    </citation>
    <scope>NUCLEOTIDE SEQUENCE</scope>
    <source>
        <strain evidence="2">Rmic-2018</strain>
    </source>
</reference>
<dbReference type="VEuPathDB" id="VectorBase:LOC119173742"/>
<dbReference type="Pfam" id="PF13843">
    <property type="entry name" value="DDE_Tnp_1_7"/>
    <property type="match status" value="1"/>
</dbReference>
<dbReference type="Proteomes" id="UP000821866">
    <property type="component" value="Chromosome 1"/>
</dbReference>
<comment type="caution">
    <text evidence="2">The sequence shown here is derived from an EMBL/GenBank/DDBJ whole genome shotgun (WGS) entry which is preliminary data.</text>
</comment>
<keyword evidence="3" id="KW-1185">Reference proteome</keyword>
<dbReference type="PANTHER" id="PTHR47272:SF2">
    <property type="entry name" value="PIGGYBAC TRANSPOSABLE ELEMENT-DERIVED PROTEIN 3-LIKE"/>
    <property type="match status" value="1"/>
</dbReference>
<dbReference type="InterPro" id="IPR029526">
    <property type="entry name" value="PGBD"/>
</dbReference>
<evidence type="ECO:0000313" key="3">
    <source>
        <dbReference type="Proteomes" id="UP000821866"/>
    </source>
</evidence>
<gene>
    <name evidence="2" type="ORF">HPB51_025731</name>
</gene>
<evidence type="ECO:0000313" key="2">
    <source>
        <dbReference type="EMBL" id="KAH8042749.1"/>
    </source>
</evidence>
<feature type="domain" description="PiggyBac transposable element-derived protein" evidence="1">
    <location>
        <begin position="188"/>
        <end position="427"/>
    </location>
</feature>
<proteinExistence type="predicted"/>
<sequence length="455" mass="52142">MTLRNLRCLSPNAREEESSGSELRCLAMKWPQVIQPGEISMLMDEYTVFQLDALESAENIDEYWRAAFDLKKCDGTTKYPLLGIFNPENDDDMEEIMKMLESSDIECSSDDDDPDWELPERHVAAADDKEEQSQEDLDDAANTIAQTSACATQSAPSGKYIWKEEPFEEKSLPSFEYDLSEPPGNVRTPLEYFFEYFDDSFFQNAAEKTNMYCMSTTGEILKATPQKIRQLFGMHIIMGCIRLPNIHMYWRRGYQVDQATNVMLHEEFKTLRSCLHFVDTQMPPNKPEENRLWKVQPIIDAVRKRCHKLDRAPVSYSIDEQIIPFTGRCSLRQYVKGKPRPLGLKNFVLTTSAGLVMDFEVYQGKSTPLSDTALGLGPNVVLRPVETLPKHSSVYFDRYFTTIPLLDALIDKEIDATGTIMTNRVKNIHFQSDTMMKQGDFQEFRRADGKAAIVK</sequence>
<evidence type="ECO:0000259" key="1">
    <source>
        <dbReference type="Pfam" id="PF13843"/>
    </source>
</evidence>
<organism evidence="2 3">
    <name type="scientific">Rhipicephalus microplus</name>
    <name type="common">Cattle tick</name>
    <name type="synonym">Boophilus microplus</name>
    <dbReference type="NCBI Taxonomy" id="6941"/>
    <lineage>
        <taxon>Eukaryota</taxon>
        <taxon>Metazoa</taxon>
        <taxon>Ecdysozoa</taxon>
        <taxon>Arthropoda</taxon>
        <taxon>Chelicerata</taxon>
        <taxon>Arachnida</taxon>
        <taxon>Acari</taxon>
        <taxon>Parasitiformes</taxon>
        <taxon>Ixodida</taxon>
        <taxon>Ixodoidea</taxon>
        <taxon>Ixodidae</taxon>
        <taxon>Rhipicephalinae</taxon>
        <taxon>Rhipicephalus</taxon>
        <taxon>Boophilus</taxon>
    </lineage>
</organism>